<feature type="compositionally biased region" description="Basic and acidic residues" evidence="1">
    <location>
        <begin position="578"/>
        <end position="598"/>
    </location>
</feature>
<accession>A0A0P9EIC5</accession>
<dbReference type="Proteomes" id="UP000053890">
    <property type="component" value="Unassembled WGS sequence"/>
</dbReference>
<feature type="compositionally biased region" description="Polar residues" evidence="1">
    <location>
        <begin position="624"/>
        <end position="634"/>
    </location>
</feature>
<protein>
    <submittedName>
        <fullName evidence="2">Uncharacterized protein</fullName>
    </submittedName>
</protein>
<evidence type="ECO:0000313" key="3">
    <source>
        <dbReference type="Proteomes" id="UP000053890"/>
    </source>
</evidence>
<dbReference type="GeneID" id="28978212"/>
<name>A0A0P9EIC5_RHOGW</name>
<feature type="compositionally biased region" description="Low complexity" evidence="1">
    <location>
        <begin position="394"/>
        <end position="414"/>
    </location>
</feature>
<feature type="region of interest" description="Disordered" evidence="1">
    <location>
        <begin position="391"/>
        <end position="458"/>
    </location>
</feature>
<dbReference type="AlphaFoldDB" id="A0A0P9EIC5"/>
<reference evidence="2 3" key="1">
    <citation type="journal article" date="2015" name="Front. Microbiol.">
        <title>Genome sequence of the plant growth promoting endophytic yeast Rhodotorula graminis WP1.</title>
        <authorList>
            <person name="Firrincieli A."/>
            <person name="Otillar R."/>
            <person name="Salamov A."/>
            <person name="Schmutz J."/>
            <person name="Khan Z."/>
            <person name="Redman R.S."/>
            <person name="Fleck N.D."/>
            <person name="Lindquist E."/>
            <person name="Grigoriev I.V."/>
            <person name="Doty S.L."/>
        </authorList>
    </citation>
    <scope>NUCLEOTIDE SEQUENCE [LARGE SCALE GENOMIC DNA]</scope>
    <source>
        <strain evidence="2 3">WP1</strain>
    </source>
</reference>
<evidence type="ECO:0000256" key="1">
    <source>
        <dbReference type="SAM" id="MobiDB-lite"/>
    </source>
</evidence>
<gene>
    <name evidence="2" type="ORF">RHOBADRAFT_55275</name>
</gene>
<dbReference type="EMBL" id="KQ474084">
    <property type="protein sequence ID" value="KPV73034.1"/>
    <property type="molecule type" value="Genomic_DNA"/>
</dbReference>
<evidence type="ECO:0000313" key="2">
    <source>
        <dbReference type="EMBL" id="KPV73034.1"/>
    </source>
</evidence>
<sequence>MTDHLARLPVELVFMICELVHESGQGPYLARLSKAFVPVGRRLAFGKVQVKKRVHLERLCKVVDWSSDVGAAMVGVALDMVEDDAVVGPTRVEVSSFLRRLVNVEALHIDNSPMAVGVVLEAADDQAPVLPRLVKLRIKGPPDGPTSLFDPNHYRNLHKYTRLRELELLAANVAPTSMSSTEVSAQPLLSPITLLALGGNLSGDEAAFSLLSSFASVTHLALCDFSPAGPPQDLSPLLDAVQAPALVKALVLVQGAPGPGLAADSLVRLVNLESKIGFHAWTPTLIPSFASLRHLSTVGLVACVGLSIADLDDLFFNEELLAHLTHVDLARAPGEDEGEPADEDLLPSADLFALAVGAHFIGVLMHGTLMDRVYAAGIALLEARQQEQDRAAAQEDAGARVGAAAGAAPGQTGASEMDPLRSRQLAVPAGLSPTSSRGPSLDGAASFGSNPFRDPSLNAASRDASLDLSSRDPSFDLSFASIHSGSPSVSPPLSAVSSRAQPAPSQGRPGLATRPSEVSRQLADAFKEDLPRVSEEASPSPPVSRASSTNKESKSGLWSQFRTGSGWFAPLVEADQPMTREERAAAEKERIEKLKEGRASNSSRRPGLMKRMSSGVEMGFARSRSGSQSTIRKG</sequence>
<keyword evidence="3" id="KW-1185">Reference proteome</keyword>
<dbReference type="OrthoDB" id="2529594at2759"/>
<feature type="compositionally biased region" description="Basic and acidic residues" evidence="1">
    <location>
        <begin position="525"/>
        <end position="535"/>
    </location>
</feature>
<organism evidence="2 3">
    <name type="scientific">Rhodotorula graminis (strain WP1)</name>
    <dbReference type="NCBI Taxonomy" id="578459"/>
    <lineage>
        <taxon>Eukaryota</taxon>
        <taxon>Fungi</taxon>
        <taxon>Dikarya</taxon>
        <taxon>Basidiomycota</taxon>
        <taxon>Pucciniomycotina</taxon>
        <taxon>Microbotryomycetes</taxon>
        <taxon>Sporidiobolales</taxon>
        <taxon>Sporidiobolaceae</taxon>
        <taxon>Rhodotorula</taxon>
    </lineage>
</organism>
<feature type="compositionally biased region" description="Low complexity" evidence="1">
    <location>
        <begin position="484"/>
        <end position="498"/>
    </location>
</feature>
<feature type="region of interest" description="Disordered" evidence="1">
    <location>
        <begin position="483"/>
        <end position="557"/>
    </location>
</feature>
<feature type="region of interest" description="Disordered" evidence="1">
    <location>
        <begin position="575"/>
        <end position="634"/>
    </location>
</feature>
<proteinExistence type="predicted"/>
<dbReference type="RefSeq" id="XP_018269083.1">
    <property type="nucleotide sequence ID" value="XM_018417764.1"/>
</dbReference>
<dbReference type="OMA" id="HVNYLTL"/>